<organism evidence="2 3">
    <name type="scientific">Nocardia higoensis</name>
    <dbReference type="NCBI Taxonomy" id="228599"/>
    <lineage>
        <taxon>Bacteria</taxon>
        <taxon>Bacillati</taxon>
        <taxon>Actinomycetota</taxon>
        <taxon>Actinomycetes</taxon>
        <taxon>Mycobacteriales</taxon>
        <taxon>Nocardiaceae</taxon>
        <taxon>Nocardia</taxon>
    </lineage>
</organism>
<sequence>MNAIWTAVIGASTGLFGVLVGWIAPRSRSLDSQRADFEAILGPLRDEMRDMRDRIKALEVQHREDTLQHFEDVRRIDVLVDYVKDLLVFIRTHVPSPEPPPIPPEFSDHI</sequence>
<name>A0ABS0DID0_9NOCA</name>
<evidence type="ECO:0008006" key="4">
    <source>
        <dbReference type="Google" id="ProtNLM"/>
    </source>
</evidence>
<dbReference type="Proteomes" id="UP000707731">
    <property type="component" value="Unassembled WGS sequence"/>
</dbReference>
<gene>
    <name evidence="2" type="ORF">IU449_27335</name>
</gene>
<evidence type="ECO:0000256" key="1">
    <source>
        <dbReference type="SAM" id="Phobius"/>
    </source>
</evidence>
<dbReference type="RefSeq" id="WP_195005050.1">
    <property type="nucleotide sequence ID" value="NZ_JADLQN010000010.1"/>
</dbReference>
<proteinExistence type="predicted"/>
<feature type="transmembrane region" description="Helical" evidence="1">
    <location>
        <begin position="6"/>
        <end position="24"/>
    </location>
</feature>
<reference evidence="2 3" key="1">
    <citation type="submission" date="2020-10" db="EMBL/GenBank/DDBJ databases">
        <title>Identification of Nocardia species via Next-generation sequencing and recognition of intraspecies genetic diversity.</title>
        <authorList>
            <person name="Li P."/>
            <person name="Li P."/>
            <person name="Lu B."/>
        </authorList>
    </citation>
    <scope>NUCLEOTIDE SEQUENCE [LARGE SCALE GENOMIC DNA]</scope>
    <source>
        <strain evidence="2 3">BJ06-0143</strain>
    </source>
</reference>
<keyword evidence="1" id="KW-0812">Transmembrane</keyword>
<keyword evidence="3" id="KW-1185">Reference proteome</keyword>
<keyword evidence="1" id="KW-0472">Membrane</keyword>
<comment type="caution">
    <text evidence="2">The sequence shown here is derived from an EMBL/GenBank/DDBJ whole genome shotgun (WGS) entry which is preliminary data.</text>
</comment>
<evidence type="ECO:0000313" key="2">
    <source>
        <dbReference type="EMBL" id="MBF6358215.1"/>
    </source>
</evidence>
<keyword evidence="1" id="KW-1133">Transmembrane helix</keyword>
<protein>
    <recommendedName>
        <fullName evidence="4">Gas vesicle protein</fullName>
    </recommendedName>
</protein>
<dbReference type="EMBL" id="JADLQN010000010">
    <property type="protein sequence ID" value="MBF6358215.1"/>
    <property type="molecule type" value="Genomic_DNA"/>
</dbReference>
<accession>A0ABS0DID0</accession>
<evidence type="ECO:0000313" key="3">
    <source>
        <dbReference type="Proteomes" id="UP000707731"/>
    </source>
</evidence>